<keyword evidence="5" id="KW-1185">Reference proteome</keyword>
<evidence type="ECO:0000256" key="1">
    <source>
        <dbReference type="SAM" id="MobiDB-lite"/>
    </source>
</evidence>
<dbReference type="Pfam" id="PF05876">
    <property type="entry name" value="GpA_ATPase"/>
    <property type="match status" value="1"/>
</dbReference>
<dbReference type="OrthoDB" id="5181253at2"/>
<dbReference type="PANTHER" id="PTHR34413">
    <property type="entry name" value="PROPHAGE TAIL FIBER ASSEMBLY PROTEIN HOMOLOG TFAE-RELATED-RELATED"/>
    <property type="match status" value="1"/>
</dbReference>
<evidence type="ECO:0000313" key="4">
    <source>
        <dbReference type="EMBL" id="CUH66826.1"/>
    </source>
</evidence>
<reference evidence="4 5" key="1">
    <citation type="submission" date="2015-09" db="EMBL/GenBank/DDBJ databases">
        <authorList>
            <consortium name="Swine Surveillance"/>
        </authorList>
    </citation>
    <scope>NUCLEOTIDE SEQUENCE [LARGE SCALE GENOMIC DNA]</scope>
    <source>
        <strain evidence="4 5">CECT 4357</strain>
    </source>
</reference>
<dbReference type="RefSeq" id="WP_058263373.1">
    <property type="nucleotide sequence ID" value="NZ_CP051181.1"/>
</dbReference>
<evidence type="ECO:0000259" key="3">
    <source>
        <dbReference type="Pfam" id="PF20454"/>
    </source>
</evidence>
<dbReference type="PANTHER" id="PTHR34413:SF2">
    <property type="entry name" value="PROPHAGE TAIL FIBER ASSEMBLY PROTEIN HOMOLOG TFAE-RELATED"/>
    <property type="match status" value="1"/>
</dbReference>
<dbReference type="STRING" id="53501.SAMN04488043_105199"/>
<feature type="region of interest" description="Disordered" evidence="1">
    <location>
        <begin position="669"/>
        <end position="689"/>
    </location>
</feature>
<dbReference type="GO" id="GO:0004519">
    <property type="term" value="F:endonuclease activity"/>
    <property type="evidence" value="ECO:0007669"/>
    <property type="project" value="InterPro"/>
</dbReference>
<evidence type="ECO:0000259" key="2">
    <source>
        <dbReference type="Pfam" id="PF05876"/>
    </source>
</evidence>
<gene>
    <name evidence="4" type="ORF">TG4357_02662</name>
</gene>
<feature type="domain" description="Phage terminase large subunit GpA ATPase" evidence="2">
    <location>
        <begin position="57"/>
        <end position="319"/>
    </location>
</feature>
<accession>A0A0N7LVN9</accession>
<dbReference type="Pfam" id="PF20454">
    <property type="entry name" value="GpA_nuclease"/>
    <property type="match status" value="1"/>
</dbReference>
<feature type="domain" description="Terminase large subunit GpA endonuclease" evidence="3">
    <location>
        <begin position="343"/>
        <end position="650"/>
    </location>
</feature>
<organism evidence="4 5">
    <name type="scientific">Thalassovita gelatinovora</name>
    <name type="common">Thalassobius gelatinovorus</name>
    <dbReference type="NCBI Taxonomy" id="53501"/>
    <lineage>
        <taxon>Bacteria</taxon>
        <taxon>Pseudomonadati</taxon>
        <taxon>Pseudomonadota</taxon>
        <taxon>Alphaproteobacteria</taxon>
        <taxon>Rhodobacterales</taxon>
        <taxon>Roseobacteraceae</taxon>
        <taxon>Thalassovita</taxon>
    </lineage>
</organism>
<dbReference type="GO" id="GO:0016887">
    <property type="term" value="F:ATP hydrolysis activity"/>
    <property type="evidence" value="ECO:0007669"/>
    <property type="project" value="InterPro"/>
</dbReference>
<dbReference type="InterPro" id="IPR046453">
    <property type="entry name" value="GpA_ATPase"/>
</dbReference>
<name>A0A0N7LVN9_THAGE</name>
<sequence>MQMPDRPAGKLPELPPLPPFASARDVLRRCLPSLLPATRMSVVEAAIKHMKVNANGRWVAFDPDVTPMMVEPANMLASRFYREWVFVGPARTGKTVMLLKGTAHAITCDPGVVHITHMTEGTAEKWVDEELLPMIENSPELAKRQGTGRSDRNILSKKFVGGTKVTIGPPTKANLSGRTIRTVLFTDLDRMPLTVGKEGTPFTMGAKRNETLGSRGMTAAESSPGHPITDPEWVPSTPHEAPPAAGIVDLYNGGTRGRWYWDCPCCGEPFQPLFELLEYDETLLPAEAGAQAYMVCPHEGCGGVIEAGQKVTLNRSGYWLHETAEGGLARIDSGEVLKSERISWMMNGAAASFASWARLVSKYETARRALKATGDEEPLKVTINTDQGMPYLPMALKVEAALTIADLKADRLKIPQKVAPSWTRFLVVSVDVQKGRFVVQVMAYGLDGQRVPIDRFDLHTPPPTAPRASDRMLEPEKYIEDWEVLRPLLTSAYPVEGADHGLTPLAVACDFHGQPGVSDKANQFWDARVADGERDKWFFIRGHGGFKVDGRIWYKQPTRANSGEKARSIWLLNIATDKLKDTLFAALSRVEGGPGSQRVPEWMGDDHLKEFTAEHRKPTGYEKRKNMPRNEAIDLSSYAQALAEHKGLKRLTSQAALPDWALSGLANSNAVPLETDGTPVPEAERPERVEQPVVTRIGYLE</sequence>
<proteinExistence type="predicted"/>
<dbReference type="EMBL" id="CYSA01000025">
    <property type="protein sequence ID" value="CUH66826.1"/>
    <property type="molecule type" value="Genomic_DNA"/>
</dbReference>
<dbReference type="InterPro" id="IPR051220">
    <property type="entry name" value="TFA_Chaperone"/>
</dbReference>
<dbReference type="AlphaFoldDB" id="A0A0N7LVN9"/>
<feature type="region of interest" description="Disordered" evidence="1">
    <location>
        <begin position="216"/>
        <end position="237"/>
    </location>
</feature>
<dbReference type="InterPro" id="IPR046454">
    <property type="entry name" value="GpA_endonuclease"/>
</dbReference>
<protein>
    <submittedName>
        <fullName evidence="4">Bacteriophage tail assembly protein</fullName>
    </submittedName>
</protein>
<dbReference type="Proteomes" id="UP000051587">
    <property type="component" value="Unassembled WGS sequence"/>
</dbReference>
<evidence type="ECO:0000313" key="5">
    <source>
        <dbReference type="Proteomes" id="UP000051587"/>
    </source>
</evidence>